<evidence type="ECO:0000313" key="3">
    <source>
        <dbReference type="Proteomes" id="UP000256328"/>
    </source>
</evidence>
<dbReference type="AlphaFoldDB" id="A0A3D8R3Y4"/>
<name>A0A3D8R3Y4_9HELO</name>
<gene>
    <name evidence="2" type="ORF">BP5796_09325</name>
</gene>
<proteinExistence type="predicted"/>
<feature type="region of interest" description="Disordered" evidence="1">
    <location>
        <begin position="40"/>
        <end position="70"/>
    </location>
</feature>
<keyword evidence="3" id="KW-1185">Reference proteome</keyword>
<dbReference type="OrthoDB" id="3431997at2759"/>
<evidence type="ECO:0000313" key="2">
    <source>
        <dbReference type="EMBL" id="RDW68668.1"/>
    </source>
</evidence>
<dbReference type="Proteomes" id="UP000256328">
    <property type="component" value="Unassembled WGS sequence"/>
</dbReference>
<reference evidence="2 3" key="1">
    <citation type="journal article" date="2018" name="IMA Fungus">
        <title>IMA Genome-F 9: Draft genome sequence of Annulohypoxylon stygium, Aspergillus mulundensis, Berkeleyomyces basicola (syn. Thielaviopsis basicola), Ceratocystis smalleyi, two Cercospora beticola strains, Coleophoma cylindrospora, Fusarium fracticaudum, Phialophora cf. hyalina, and Morchella septimelata.</title>
        <authorList>
            <person name="Wingfield B.D."/>
            <person name="Bills G.F."/>
            <person name="Dong Y."/>
            <person name="Huang W."/>
            <person name="Nel W.J."/>
            <person name="Swalarsk-Parry B.S."/>
            <person name="Vaghefi N."/>
            <person name="Wilken P.M."/>
            <person name="An Z."/>
            <person name="de Beer Z.W."/>
            <person name="De Vos L."/>
            <person name="Chen L."/>
            <person name="Duong T.A."/>
            <person name="Gao Y."/>
            <person name="Hammerbacher A."/>
            <person name="Kikkert J.R."/>
            <person name="Li Y."/>
            <person name="Li H."/>
            <person name="Li K."/>
            <person name="Li Q."/>
            <person name="Liu X."/>
            <person name="Ma X."/>
            <person name="Naidoo K."/>
            <person name="Pethybridge S.J."/>
            <person name="Sun J."/>
            <person name="Steenkamp E.T."/>
            <person name="van der Nest M.A."/>
            <person name="van Wyk S."/>
            <person name="Wingfield M.J."/>
            <person name="Xiong C."/>
            <person name="Yue Q."/>
            <person name="Zhang X."/>
        </authorList>
    </citation>
    <scope>NUCLEOTIDE SEQUENCE [LARGE SCALE GENOMIC DNA]</scope>
    <source>
        <strain evidence="2 3">BP5796</strain>
    </source>
</reference>
<sequence length="291" mass="33455">MVELRDRIAAIQAALAEEQDVKFADPLARHSLDHRFDHTAPEVDAAPAPTPAGERTNPFESIQIPAPNADSKPQFYDSIAQKFGLGILDEDEFTEYVVYDASLTNLRVCPLDMADHGHYYYVDYRFSLPHVPGVVLREGSERTGKSLGAAHIPIQGENRLGVGDYDRTPHEMVWEKMGNTGFWTHMRYEFEHETADGKRRVFHWIRTRNNIMDDQGDLVLVEQGKEQLVLCEYLGKGLLKWKKRGRLRLRTMEGFGQSWEIIVLLSWASVVEMSRRRARYRRYSPTHLIGI</sequence>
<accession>A0A3D8R3Y4</accession>
<organism evidence="2 3">
    <name type="scientific">Coleophoma crateriformis</name>
    <dbReference type="NCBI Taxonomy" id="565419"/>
    <lineage>
        <taxon>Eukaryota</taxon>
        <taxon>Fungi</taxon>
        <taxon>Dikarya</taxon>
        <taxon>Ascomycota</taxon>
        <taxon>Pezizomycotina</taxon>
        <taxon>Leotiomycetes</taxon>
        <taxon>Helotiales</taxon>
        <taxon>Dermateaceae</taxon>
        <taxon>Coleophoma</taxon>
    </lineage>
</organism>
<protein>
    <submittedName>
        <fullName evidence="2">Uncharacterized protein</fullName>
    </submittedName>
</protein>
<dbReference type="EMBL" id="PDLN01000013">
    <property type="protein sequence ID" value="RDW68668.1"/>
    <property type="molecule type" value="Genomic_DNA"/>
</dbReference>
<evidence type="ECO:0000256" key="1">
    <source>
        <dbReference type="SAM" id="MobiDB-lite"/>
    </source>
</evidence>
<comment type="caution">
    <text evidence="2">The sequence shown here is derived from an EMBL/GenBank/DDBJ whole genome shotgun (WGS) entry which is preliminary data.</text>
</comment>